<protein>
    <submittedName>
        <fullName evidence="2">VOC family protein</fullName>
    </submittedName>
</protein>
<dbReference type="Proteomes" id="UP000481043">
    <property type="component" value="Unassembled WGS sequence"/>
</dbReference>
<evidence type="ECO:0000313" key="2">
    <source>
        <dbReference type="EMBL" id="NEY73661.1"/>
    </source>
</evidence>
<dbReference type="RefSeq" id="WP_163181418.1">
    <property type="nucleotide sequence ID" value="NZ_JAAIWM010000008.1"/>
</dbReference>
<feature type="domain" description="Glyoxalase-like" evidence="1">
    <location>
        <begin position="5"/>
        <end position="192"/>
    </location>
</feature>
<proteinExistence type="predicted"/>
<comment type="caution">
    <text evidence="2">The sequence shown here is derived from an EMBL/GenBank/DDBJ whole genome shotgun (WGS) entry which is preliminary data.</text>
</comment>
<evidence type="ECO:0000259" key="1">
    <source>
        <dbReference type="Pfam" id="PF13468"/>
    </source>
</evidence>
<dbReference type="InterPro" id="IPR025870">
    <property type="entry name" value="Glyoxalase-like_dom"/>
</dbReference>
<name>A0A6M0QB93_9BACI</name>
<dbReference type="EMBL" id="JAAIWM010000008">
    <property type="protein sequence ID" value="NEY73661.1"/>
    <property type="molecule type" value="Genomic_DNA"/>
</dbReference>
<organism evidence="2 3">
    <name type="scientific">Bacillus mesophilus</name>
    <dbReference type="NCBI Taxonomy" id="1808955"/>
    <lineage>
        <taxon>Bacteria</taxon>
        <taxon>Bacillati</taxon>
        <taxon>Bacillota</taxon>
        <taxon>Bacilli</taxon>
        <taxon>Bacillales</taxon>
        <taxon>Bacillaceae</taxon>
        <taxon>Bacillus</taxon>
    </lineage>
</organism>
<dbReference type="Pfam" id="PF13468">
    <property type="entry name" value="Glyoxalase_3"/>
    <property type="match status" value="1"/>
</dbReference>
<dbReference type="PANTHER" id="PTHR40265">
    <property type="entry name" value="BLL2707 PROTEIN"/>
    <property type="match status" value="1"/>
</dbReference>
<gene>
    <name evidence="2" type="ORF">G4D63_18250</name>
</gene>
<keyword evidence="3" id="KW-1185">Reference proteome</keyword>
<dbReference type="AlphaFoldDB" id="A0A6M0QB93"/>
<accession>A0A6M0QB93</accession>
<evidence type="ECO:0000313" key="3">
    <source>
        <dbReference type="Proteomes" id="UP000481043"/>
    </source>
</evidence>
<dbReference type="PANTHER" id="PTHR40265:SF1">
    <property type="entry name" value="GLYOXALASE-LIKE DOMAIN-CONTAINING PROTEIN"/>
    <property type="match status" value="1"/>
</dbReference>
<dbReference type="InterPro" id="IPR029068">
    <property type="entry name" value="Glyas_Bleomycin-R_OHBP_Dase"/>
</dbReference>
<sequence>MSIVFDHLVHFTKEPNAAREEFLKLGFHAIKGGNHPNWGTYNSLCYFQELRYIEWIGFTDHSIAESSDSILIQQILKDFPTEGFSQLAFRTDDIDSLKLSLQKKGLQTVGPVEGSRKKEDGTTLSWAMLFIEDEEEQSLRSPFFIQWGKGDQDRTKEMRNLMVHSNKASSISYIGLAVKDSVSVVQRYASLLDLPIPIQSEKDKVGSYFELVLQDFSLRFYEPNTQELINFIEDKGEKPFICKIAGLDSDQFVEINGGLYSI</sequence>
<dbReference type="SUPFAM" id="SSF54593">
    <property type="entry name" value="Glyoxalase/Bleomycin resistance protein/Dihydroxybiphenyl dioxygenase"/>
    <property type="match status" value="1"/>
</dbReference>
<reference evidence="2 3" key="1">
    <citation type="submission" date="2020-02" db="EMBL/GenBank/DDBJ databases">
        <title>Bacillus aquiflavi sp. nov., isolated from yellow water of strong flavor Chinese baijiu in Yibin region of China.</title>
        <authorList>
            <person name="Xie J."/>
        </authorList>
    </citation>
    <scope>NUCLEOTIDE SEQUENCE [LARGE SCALE GENOMIC DNA]</scope>
    <source>
        <strain evidence="2 3">SA4</strain>
    </source>
</reference>
<dbReference type="Gene3D" id="3.10.180.10">
    <property type="entry name" value="2,3-Dihydroxybiphenyl 1,2-Dioxygenase, domain 1"/>
    <property type="match status" value="1"/>
</dbReference>